<feature type="region of interest" description="Disordered" evidence="1">
    <location>
        <begin position="338"/>
        <end position="377"/>
    </location>
</feature>
<sequence length="695" mass="79729">MVSRVLLVYILSTLITEQTTEASEIKISFGKKNSDNHTIAFKTRDIAEKEYRKHIQYHPPTAILDESFTTPKSRKDTFNSQKDENGKKKHHHKYKKVNNGKKVNKLLSDDESYKTHKLKEKGKRNNIVSDVNEKGTYKDSEDASEPLVETLSLPTNVEKVNAKVPKKDPSKKDKIKKVDIKSTVKHKHILRVKHRDAKQTKKAKNTKPSKITGIDNIIELKESITGENDSPEMDSTVPSNMKKLKAAVHKKKDKTKKDVKPTIAKQKNILRIKNRDTKQTIISKYTKPLKVTVIDNIIDSKESVSRDIEKTVNRNTQSDEKTVEITLPKRVNDNRKDFEKEKTDYPVIHEDYDNIKPYGQSDSTNEENSDHSISEDNELYKLKIQDEELTTTTVITTEKSKKIRVSRIEGPFEKISRNKHYFYELKPKNNKKHGTNALRMKYQHPKRSGHSSKHLHKKNRLHKHGKSDLKSKKTVKIKKGKFSNGKVDFGKGVSNIVRQGPNVDSEEISSSKDESIIQEKGNLDSNEALLDQNDKGKAKNAATENVRHTSSTKKPRKIHKKQTTAKDVTTENSAIDNLNKILQDPLKSNEIDLNATLDRFASSKLFDIFTERLANQMLLKMQRRLGDSNVNNLARRTEIEPDTVERIEISITNDGDMVINQDLKKDGTNESMLYVNPNLRSTAQPLRLKMQNYRY</sequence>
<name>A0A2W1B701_HELAM</name>
<organism evidence="3 4">
    <name type="scientific">Helicoverpa armigera</name>
    <name type="common">Cotton bollworm</name>
    <name type="synonym">Heliothis armigera</name>
    <dbReference type="NCBI Taxonomy" id="29058"/>
    <lineage>
        <taxon>Eukaryota</taxon>
        <taxon>Metazoa</taxon>
        <taxon>Ecdysozoa</taxon>
        <taxon>Arthropoda</taxon>
        <taxon>Hexapoda</taxon>
        <taxon>Insecta</taxon>
        <taxon>Pterygota</taxon>
        <taxon>Neoptera</taxon>
        <taxon>Endopterygota</taxon>
        <taxon>Lepidoptera</taxon>
        <taxon>Glossata</taxon>
        <taxon>Ditrysia</taxon>
        <taxon>Noctuoidea</taxon>
        <taxon>Noctuidae</taxon>
        <taxon>Heliothinae</taxon>
        <taxon>Helicoverpa</taxon>
    </lineage>
</organism>
<evidence type="ECO:0000256" key="2">
    <source>
        <dbReference type="SAM" id="SignalP"/>
    </source>
</evidence>
<feature type="region of interest" description="Disordered" evidence="1">
    <location>
        <begin position="66"/>
        <end position="94"/>
    </location>
</feature>
<feature type="chain" id="PRO_5015887583" evidence="2">
    <location>
        <begin position="23"/>
        <end position="695"/>
    </location>
</feature>
<feature type="region of interest" description="Disordered" evidence="1">
    <location>
        <begin position="443"/>
        <end position="473"/>
    </location>
</feature>
<feature type="compositionally biased region" description="Basic and acidic residues" evidence="1">
    <location>
        <begin position="338"/>
        <end position="354"/>
    </location>
</feature>
<feature type="compositionally biased region" description="Basic residues" evidence="1">
    <location>
        <begin position="550"/>
        <end position="563"/>
    </location>
</feature>
<evidence type="ECO:0000256" key="1">
    <source>
        <dbReference type="SAM" id="MobiDB-lite"/>
    </source>
</evidence>
<feature type="compositionally biased region" description="Basic and acidic residues" evidence="1">
    <location>
        <begin position="368"/>
        <end position="377"/>
    </location>
</feature>
<protein>
    <submittedName>
        <fullName evidence="3">Uncharacterized protein</fullName>
    </submittedName>
</protein>
<proteinExistence type="predicted"/>
<evidence type="ECO:0000313" key="4">
    <source>
        <dbReference type="Proteomes" id="UP000249218"/>
    </source>
</evidence>
<reference evidence="3 4" key="1">
    <citation type="journal article" date="2017" name="BMC Biol.">
        <title>Genomic innovations, transcriptional plasticity and gene loss underlying the evolution and divergence of two highly polyphagous and invasive Helicoverpa pest species.</title>
        <authorList>
            <person name="Pearce S.L."/>
            <person name="Clarke D.F."/>
            <person name="East P.D."/>
            <person name="Elfekih S."/>
            <person name="Gordon K.H."/>
            <person name="Jermiin L.S."/>
            <person name="McGaughran A."/>
            <person name="Oakeshott J.G."/>
            <person name="Papanikolaou A."/>
            <person name="Perera O.P."/>
            <person name="Rane R.V."/>
            <person name="Richards S."/>
            <person name="Tay W.T."/>
            <person name="Walsh T.K."/>
            <person name="Anderson A."/>
            <person name="Anderson C.J."/>
            <person name="Asgari S."/>
            <person name="Board P.G."/>
            <person name="Bretschneider A."/>
            <person name="Campbell P.M."/>
            <person name="Chertemps T."/>
            <person name="Christeller J.T."/>
            <person name="Coppin C.W."/>
            <person name="Downes S.J."/>
            <person name="Duan G."/>
            <person name="Farnsworth C.A."/>
            <person name="Good R.T."/>
            <person name="Han L.B."/>
            <person name="Han Y.C."/>
            <person name="Hatje K."/>
            <person name="Horne I."/>
            <person name="Huang Y.P."/>
            <person name="Hughes D.S."/>
            <person name="Jacquin-Joly E."/>
            <person name="James W."/>
            <person name="Jhangiani S."/>
            <person name="Kollmar M."/>
            <person name="Kuwar S.S."/>
            <person name="Li S."/>
            <person name="Liu N.Y."/>
            <person name="Maibeche M.T."/>
            <person name="Miller J.R."/>
            <person name="Montagne N."/>
            <person name="Perry T."/>
            <person name="Qu J."/>
            <person name="Song S.V."/>
            <person name="Sutton G.G."/>
            <person name="Vogel H."/>
            <person name="Walenz B.P."/>
            <person name="Xu W."/>
            <person name="Zhang H.J."/>
            <person name="Zou Z."/>
            <person name="Batterham P."/>
            <person name="Edwards O.R."/>
            <person name="Feyereisen R."/>
            <person name="Gibbs R.A."/>
            <person name="Heckel D.G."/>
            <person name="McGrath A."/>
            <person name="Robin C."/>
            <person name="Scherer S.E."/>
            <person name="Worley K.C."/>
            <person name="Wu Y.D."/>
        </authorList>
    </citation>
    <scope>NUCLEOTIDE SEQUENCE [LARGE SCALE GENOMIC DNA]</scope>
    <source>
        <strain evidence="3">Harm_GR_Male_#8</strain>
        <tissue evidence="3">Whole organism</tissue>
    </source>
</reference>
<feature type="signal peptide" evidence="2">
    <location>
        <begin position="1"/>
        <end position="22"/>
    </location>
</feature>
<dbReference type="EMBL" id="KZ150416">
    <property type="protein sequence ID" value="PZC70951.1"/>
    <property type="molecule type" value="Genomic_DNA"/>
</dbReference>
<accession>A0A2W1B701</accession>
<gene>
    <name evidence="3" type="primary">HaOG214527</name>
    <name evidence="3" type="ORF">B5X24_HaOG214527</name>
</gene>
<keyword evidence="2" id="KW-0732">Signal</keyword>
<feature type="region of interest" description="Disordered" evidence="1">
    <location>
        <begin position="117"/>
        <end position="145"/>
    </location>
</feature>
<dbReference type="AlphaFoldDB" id="A0A2W1B701"/>
<dbReference type="Proteomes" id="UP000249218">
    <property type="component" value="Unassembled WGS sequence"/>
</dbReference>
<feature type="compositionally biased region" description="Basic and acidic residues" evidence="1">
    <location>
        <begin position="131"/>
        <end position="141"/>
    </location>
</feature>
<feature type="compositionally biased region" description="Basic and acidic residues" evidence="1">
    <location>
        <begin position="73"/>
        <end position="86"/>
    </location>
</feature>
<feature type="compositionally biased region" description="Basic residues" evidence="1">
    <location>
        <begin position="443"/>
        <end position="465"/>
    </location>
</feature>
<keyword evidence="4" id="KW-1185">Reference proteome</keyword>
<feature type="region of interest" description="Disordered" evidence="1">
    <location>
        <begin position="497"/>
        <end position="568"/>
    </location>
</feature>
<evidence type="ECO:0000313" key="3">
    <source>
        <dbReference type="EMBL" id="PZC70951.1"/>
    </source>
</evidence>